<evidence type="ECO:0000259" key="1">
    <source>
        <dbReference type="PROSITE" id="PS50883"/>
    </source>
</evidence>
<comment type="caution">
    <text evidence="2">The sequence shown here is derived from an EMBL/GenBank/DDBJ whole genome shotgun (WGS) entry which is preliminary data.</text>
</comment>
<dbReference type="EMBL" id="JAXCLW010000003">
    <property type="protein sequence ID" value="MDY0883762.1"/>
    <property type="molecule type" value="Genomic_DNA"/>
</dbReference>
<dbReference type="PANTHER" id="PTHR33121:SF71">
    <property type="entry name" value="OXYGEN SENSOR PROTEIN DOSP"/>
    <property type="match status" value="1"/>
</dbReference>
<dbReference type="CDD" id="cd01948">
    <property type="entry name" value="EAL"/>
    <property type="match status" value="1"/>
</dbReference>
<dbReference type="SMART" id="SM00052">
    <property type="entry name" value="EAL"/>
    <property type="match status" value="1"/>
</dbReference>
<dbReference type="Pfam" id="PF00563">
    <property type="entry name" value="EAL"/>
    <property type="match status" value="1"/>
</dbReference>
<gene>
    <name evidence="2" type="ORF">SMD27_12990</name>
</gene>
<dbReference type="SUPFAM" id="SSF141868">
    <property type="entry name" value="EAL domain-like"/>
    <property type="match status" value="1"/>
</dbReference>
<dbReference type="InterPro" id="IPR050706">
    <property type="entry name" value="Cyclic-di-GMP_PDE-like"/>
</dbReference>
<name>A0ABU5ECY7_9PROT</name>
<protein>
    <submittedName>
        <fullName evidence="2">EAL domain-containing protein</fullName>
    </submittedName>
</protein>
<organism evidence="2 3">
    <name type="scientific">Dongia soli</name>
    <dbReference type="NCBI Taxonomy" id="600628"/>
    <lineage>
        <taxon>Bacteria</taxon>
        <taxon>Pseudomonadati</taxon>
        <taxon>Pseudomonadota</taxon>
        <taxon>Alphaproteobacteria</taxon>
        <taxon>Rhodospirillales</taxon>
        <taxon>Dongiaceae</taxon>
        <taxon>Dongia</taxon>
    </lineage>
</organism>
<keyword evidence="3" id="KW-1185">Reference proteome</keyword>
<dbReference type="PROSITE" id="PS50883">
    <property type="entry name" value="EAL"/>
    <property type="match status" value="1"/>
</dbReference>
<dbReference type="RefSeq" id="WP_320508829.1">
    <property type="nucleotide sequence ID" value="NZ_JAXCLW010000003.1"/>
</dbReference>
<proteinExistence type="predicted"/>
<reference evidence="2 3" key="1">
    <citation type="journal article" date="2016" name="Antonie Van Leeuwenhoek">
        <title>Dongia soli sp. nov., isolated from soil from Dokdo, Korea.</title>
        <authorList>
            <person name="Kim D.U."/>
            <person name="Lee H."/>
            <person name="Kim H."/>
            <person name="Kim S.G."/>
            <person name="Ka J.O."/>
        </authorList>
    </citation>
    <scope>NUCLEOTIDE SEQUENCE [LARGE SCALE GENOMIC DNA]</scope>
    <source>
        <strain evidence="2 3">D78</strain>
    </source>
</reference>
<accession>A0ABU5ECY7</accession>
<sequence length="269" mass="29985">MIGLRRNPDIIDETSIRDAIKANAFHLVYQPKIDLRKVEANTAHRTVGFEALLRWTHATRGVISPTDFLPIMEAAGMMDDVTDLVFSLALQQQRIWRGRGIRISVAINISAQNVHATDFTDHLLARCRECEVPPECLIVELTETAAMMDAAVAMNILTRLRLKGFRLSIDDFGTGYSSLVQLHLLPFSELKIDRAFIRDCGSSRQSEIIVKTMIDLGKNLGLAVVAEGIEDALALQIVCDLGCDYGQGFYISRPLSAEAAEQWIRKTQN</sequence>
<dbReference type="PANTHER" id="PTHR33121">
    <property type="entry name" value="CYCLIC DI-GMP PHOSPHODIESTERASE PDEF"/>
    <property type="match status" value="1"/>
</dbReference>
<evidence type="ECO:0000313" key="3">
    <source>
        <dbReference type="Proteomes" id="UP001279642"/>
    </source>
</evidence>
<evidence type="ECO:0000313" key="2">
    <source>
        <dbReference type="EMBL" id="MDY0883762.1"/>
    </source>
</evidence>
<feature type="domain" description="EAL" evidence="1">
    <location>
        <begin position="9"/>
        <end position="268"/>
    </location>
</feature>
<dbReference type="Gene3D" id="3.20.20.450">
    <property type="entry name" value="EAL domain"/>
    <property type="match status" value="1"/>
</dbReference>
<dbReference type="InterPro" id="IPR001633">
    <property type="entry name" value="EAL_dom"/>
</dbReference>
<dbReference type="Proteomes" id="UP001279642">
    <property type="component" value="Unassembled WGS sequence"/>
</dbReference>
<dbReference type="InterPro" id="IPR035919">
    <property type="entry name" value="EAL_sf"/>
</dbReference>